<keyword evidence="1" id="KW-0732">Signal</keyword>
<reference evidence="2 3" key="1">
    <citation type="submission" date="2015-03" db="EMBL/GenBank/DDBJ databases">
        <title>RNA-seq based gene annotation and comparative genomics of four Zymoseptoria species reveal species-specific pathogenicity related genes and transposable element activity.</title>
        <authorList>
            <person name="Grandaubert J."/>
            <person name="Bhattacharyya A."/>
            <person name="Stukenbrock E.H."/>
        </authorList>
    </citation>
    <scope>NUCLEOTIDE SEQUENCE [LARGE SCALE GENOMIC DNA]</scope>
    <source>
        <strain evidence="2 3">Zb18110</strain>
    </source>
</reference>
<dbReference type="Proteomes" id="UP000033647">
    <property type="component" value="Unassembled WGS sequence"/>
</dbReference>
<proteinExistence type="predicted"/>
<sequence length="70" mass="7325">MQIKVLIATVSAVMAAADPIAMVTLSHPATAVSSPSTLDAAATTSANMASPELRWPTRTAWFLRTGQLKV</sequence>
<protein>
    <submittedName>
        <fullName evidence="2">Uncharacterized protein</fullName>
    </submittedName>
</protein>
<accession>A0A0F4GXC6</accession>
<feature type="chain" id="PRO_5002468866" evidence="1">
    <location>
        <begin position="18"/>
        <end position="70"/>
    </location>
</feature>
<evidence type="ECO:0000256" key="1">
    <source>
        <dbReference type="SAM" id="SignalP"/>
    </source>
</evidence>
<feature type="signal peptide" evidence="1">
    <location>
        <begin position="1"/>
        <end position="17"/>
    </location>
</feature>
<keyword evidence="3" id="KW-1185">Reference proteome</keyword>
<organism evidence="2 3">
    <name type="scientific">Zymoseptoria brevis</name>
    <dbReference type="NCBI Taxonomy" id="1047168"/>
    <lineage>
        <taxon>Eukaryota</taxon>
        <taxon>Fungi</taxon>
        <taxon>Dikarya</taxon>
        <taxon>Ascomycota</taxon>
        <taxon>Pezizomycotina</taxon>
        <taxon>Dothideomycetes</taxon>
        <taxon>Dothideomycetidae</taxon>
        <taxon>Mycosphaerellales</taxon>
        <taxon>Mycosphaerellaceae</taxon>
        <taxon>Zymoseptoria</taxon>
    </lineage>
</organism>
<dbReference type="AlphaFoldDB" id="A0A0F4GXC6"/>
<dbReference type="EMBL" id="LAFY01000264">
    <property type="protein sequence ID" value="KJY01909.1"/>
    <property type="molecule type" value="Genomic_DNA"/>
</dbReference>
<comment type="caution">
    <text evidence="2">The sequence shown here is derived from an EMBL/GenBank/DDBJ whole genome shotgun (WGS) entry which is preliminary data.</text>
</comment>
<evidence type="ECO:0000313" key="2">
    <source>
        <dbReference type="EMBL" id="KJY01909.1"/>
    </source>
</evidence>
<evidence type="ECO:0000313" key="3">
    <source>
        <dbReference type="Proteomes" id="UP000033647"/>
    </source>
</evidence>
<name>A0A0F4GXC6_9PEZI</name>
<gene>
    <name evidence="2" type="ORF">TI39_contig272g00018</name>
</gene>